<dbReference type="Proteomes" id="UP000632659">
    <property type="component" value="Unassembled WGS sequence"/>
</dbReference>
<accession>A0A8J6P7S4</accession>
<sequence>MRPANMNFGKVLRLLIQHGPLSRIDLADLLSLTRASVTILVNDMLHMGVLQEIGEDHKRSPKNARGRKKIYLSFNENFRLAVGVVWMPGQLLLGLTNLLGQTLERISIPTVGIKREQVTDRLKREVLKILDRNWIDPDCLLGVAVCISPKIKSDWKEEELGSFQMELEAAVHKPVFLGATAEGIGAAEQLFFSSFSSTDYFLLDFSEDNWPIYWFFADRGDTFRELELPCFVKKGEELVYLPDQCRASHLSVDLFAASFLCVFRAIRPEKVLLYHLDEKTEDIFRALKKMDGTFSEQQMLKSHLDEENLYLAASALCVKIFFWETV</sequence>
<dbReference type="Gene3D" id="1.10.10.10">
    <property type="entry name" value="Winged helix-like DNA-binding domain superfamily/Winged helix DNA-binding domain"/>
    <property type="match status" value="1"/>
</dbReference>
<comment type="caution">
    <text evidence="1">The sequence shown here is derived from an EMBL/GenBank/DDBJ whole genome shotgun (WGS) entry which is preliminary data.</text>
</comment>
<dbReference type="InterPro" id="IPR036388">
    <property type="entry name" value="WH-like_DNA-bd_sf"/>
</dbReference>
<dbReference type="EMBL" id="JACRTL010000003">
    <property type="protein sequence ID" value="MBC8611024.1"/>
    <property type="molecule type" value="Genomic_DNA"/>
</dbReference>
<dbReference type="SUPFAM" id="SSF46785">
    <property type="entry name" value="Winged helix' DNA-binding domain"/>
    <property type="match status" value="1"/>
</dbReference>
<evidence type="ECO:0000313" key="2">
    <source>
        <dbReference type="Proteomes" id="UP000632659"/>
    </source>
</evidence>
<keyword evidence="2" id="KW-1185">Reference proteome</keyword>
<reference evidence="1" key="1">
    <citation type="submission" date="2020-08" db="EMBL/GenBank/DDBJ databases">
        <title>Genome public.</title>
        <authorList>
            <person name="Liu C."/>
            <person name="Sun Q."/>
        </authorList>
    </citation>
    <scope>NUCLEOTIDE SEQUENCE</scope>
    <source>
        <strain evidence="1">NSJ-15</strain>
    </source>
</reference>
<gene>
    <name evidence="1" type="ORF">H8702_07795</name>
</gene>
<name>A0A8J6P7S4_9FIRM</name>
<proteinExistence type="predicted"/>
<evidence type="ECO:0000313" key="1">
    <source>
        <dbReference type="EMBL" id="MBC8611024.1"/>
    </source>
</evidence>
<dbReference type="RefSeq" id="WP_187536508.1">
    <property type="nucleotide sequence ID" value="NZ_JACRTL010000003.1"/>
</dbReference>
<dbReference type="AlphaFoldDB" id="A0A8J6P7S4"/>
<organism evidence="1 2">
    <name type="scientific">Massiliimalia timonensis</name>
    <dbReference type="NCBI Taxonomy" id="1987501"/>
    <lineage>
        <taxon>Bacteria</taxon>
        <taxon>Bacillati</taxon>
        <taxon>Bacillota</taxon>
        <taxon>Clostridia</taxon>
        <taxon>Eubacteriales</taxon>
        <taxon>Oscillospiraceae</taxon>
        <taxon>Massiliimalia</taxon>
    </lineage>
</organism>
<protein>
    <submittedName>
        <fullName evidence="1">MarR family transcriptional regulator</fullName>
    </submittedName>
</protein>
<dbReference type="InterPro" id="IPR036390">
    <property type="entry name" value="WH_DNA-bd_sf"/>
</dbReference>